<dbReference type="Gene3D" id="1.20.120.160">
    <property type="entry name" value="HPT domain"/>
    <property type="match status" value="1"/>
</dbReference>
<dbReference type="InterPro" id="IPR004358">
    <property type="entry name" value="Sig_transdc_His_kin-like_C"/>
</dbReference>
<dbReference type="AlphaFoldDB" id="M7PV18"/>
<keyword evidence="17" id="KW-1185">Reference proteome</keyword>
<dbReference type="InterPro" id="IPR036890">
    <property type="entry name" value="HATPase_C_sf"/>
</dbReference>
<evidence type="ECO:0000256" key="4">
    <source>
        <dbReference type="ARBA" id="ARBA00022500"/>
    </source>
</evidence>
<evidence type="ECO:0000313" key="17">
    <source>
        <dbReference type="Proteomes" id="UP000012019"/>
    </source>
</evidence>
<dbReference type="Pfam" id="PF01627">
    <property type="entry name" value="Hpt"/>
    <property type="match status" value="1"/>
</dbReference>
<evidence type="ECO:0000256" key="8">
    <source>
        <dbReference type="ARBA" id="ARBA00022777"/>
    </source>
</evidence>
<dbReference type="GO" id="GO:0005737">
    <property type="term" value="C:cytoplasm"/>
    <property type="evidence" value="ECO:0007669"/>
    <property type="project" value="InterPro"/>
</dbReference>
<keyword evidence="8" id="KW-0418">Kinase</keyword>
<dbReference type="InterPro" id="IPR008207">
    <property type="entry name" value="Sig_transdc_His_kin_Hpt_dom"/>
</dbReference>
<dbReference type="Proteomes" id="UP000012019">
    <property type="component" value="Unassembled WGS sequence"/>
</dbReference>
<dbReference type="SUPFAM" id="SSF47226">
    <property type="entry name" value="Histidine-containing phosphotransfer domain, HPT domain"/>
    <property type="match status" value="1"/>
</dbReference>
<dbReference type="SUPFAM" id="SSF47384">
    <property type="entry name" value="Homodimeric domain of signal transducing histidine kinase"/>
    <property type="match status" value="1"/>
</dbReference>
<evidence type="ECO:0000313" key="16">
    <source>
        <dbReference type="EMBL" id="EMR14274.1"/>
    </source>
</evidence>
<evidence type="ECO:0000256" key="6">
    <source>
        <dbReference type="ARBA" id="ARBA00022679"/>
    </source>
</evidence>
<dbReference type="Pfam" id="PF02895">
    <property type="entry name" value="H-kinase_dim"/>
    <property type="match status" value="1"/>
</dbReference>
<dbReference type="InterPro" id="IPR051315">
    <property type="entry name" value="Bact_Chemotaxis_CheA"/>
</dbReference>
<keyword evidence="5 12" id="KW-0597">Phosphoprotein</keyword>
<evidence type="ECO:0000256" key="13">
    <source>
        <dbReference type="SAM" id="MobiDB-lite"/>
    </source>
</evidence>
<dbReference type="PANTHER" id="PTHR43395">
    <property type="entry name" value="SENSOR HISTIDINE KINASE CHEA"/>
    <property type="match status" value="1"/>
</dbReference>
<keyword evidence="4" id="KW-0145">Chemotaxis</keyword>
<gene>
    <name evidence="16" type="ORF">MPL1_00277</name>
</gene>
<sequence length="584" mass="63945">MTIDVSQFHQVFFEESFEGLDVMENGLLNLAQDSSSEAINTIFRAAHSIKGGAGTFGFNTISSFTHLMETLLDEIRNEQRAISNELTGVLLKSVDVLRGMLSAVQAGEEFDQAETLQATTQLQNLLDDTASGETVPQAFSPSADSDGSERNSWQISFSPFADLMFTGNDPVRMFRELNQLGNMSVNVDTAALPDFADLEPENLYLNWQLHLDGEFDKPALDEVFEWVEGDCELTIEKVEPQTSSPAVVTDLPEQSSSTITSVTVAASPEAGRQSQAQTQAVASIRVATDKIDALINMMGELVITQSMLGQIGEDFSPEKLAQLKDGLVELERNTRQLQEGILGIRMLPISFVFNRFPRLVHDLCEKTGKQVELKITGEQTELDKTVMESISDPLVHLVRNSMDHGLELPEVRRACGKSETGVLHLHASHQGGNIVIEITDDGAGLNEQKIFAKAVERGLIRADEQLSADRIHELIFLPGFSTAEAVSDLSGRGVGMDVVRKNILSLGGYVEVESAPGVGSKFTIRLPLTLAIMDGQTVSLGYEKFIIPLLSIVESVEIVSSDIKKVSGKGELYLLREEYIPVIR</sequence>
<dbReference type="SMART" id="SM00073">
    <property type="entry name" value="HPT"/>
    <property type="match status" value="1"/>
</dbReference>
<dbReference type="InterPro" id="IPR037006">
    <property type="entry name" value="CheA-like_homodim_sf"/>
</dbReference>
<dbReference type="RefSeq" id="WP_009725127.1">
    <property type="nucleotide sequence ID" value="NZ_APHR01000002.1"/>
</dbReference>
<evidence type="ECO:0000256" key="1">
    <source>
        <dbReference type="ARBA" id="ARBA00000085"/>
    </source>
</evidence>
<dbReference type="SMART" id="SM01231">
    <property type="entry name" value="H-kinase_dim"/>
    <property type="match status" value="1"/>
</dbReference>
<dbReference type="STRING" id="1286106.MPL1_00277"/>
<dbReference type="SUPFAM" id="SSF55874">
    <property type="entry name" value="ATPase domain of HSP90 chaperone/DNA topoisomerase II/histidine kinase"/>
    <property type="match status" value="1"/>
</dbReference>
<keyword evidence="10" id="KW-0902">Two-component regulatory system</keyword>
<evidence type="ECO:0000256" key="3">
    <source>
        <dbReference type="ARBA" id="ARBA00021495"/>
    </source>
</evidence>
<dbReference type="InterPro" id="IPR003594">
    <property type="entry name" value="HATPase_dom"/>
</dbReference>
<feature type="region of interest" description="Disordered" evidence="13">
    <location>
        <begin position="132"/>
        <end position="151"/>
    </location>
</feature>
<dbReference type="GO" id="GO:0005524">
    <property type="term" value="F:ATP binding"/>
    <property type="evidence" value="ECO:0007669"/>
    <property type="project" value="UniProtKB-KW"/>
</dbReference>
<dbReference type="PATRIC" id="fig|1286106.3.peg.53"/>
<comment type="caution">
    <text evidence="16">The sequence shown here is derived from an EMBL/GenBank/DDBJ whole genome shotgun (WGS) entry which is preliminary data.</text>
</comment>
<dbReference type="InterPro" id="IPR004105">
    <property type="entry name" value="CheA-like_dim"/>
</dbReference>
<proteinExistence type="predicted"/>
<feature type="domain" description="HPt" evidence="15">
    <location>
        <begin position="1"/>
        <end position="104"/>
    </location>
</feature>
<reference evidence="16 17" key="1">
    <citation type="journal article" date="2013" name="Genome Announc.">
        <title>Draft Genome Sequence of Methylophaga lonarensis MPLT, a Haloalkaliphilic (Non-Methane-Utilizing) Methylotroph.</title>
        <authorList>
            <person name="Shetty S.A."/>
            <person name="Marathe N.P."/>
            <person name="Munot H."/>
            <person name="Antony C.P."/>
            <person name="Dhotre D.P."/>
            <person name="Murrell J.C."/>
            <person name="Shouche Y.S."/>
        </authorList>
    </citation>
    <scope>NUCLEOTIDE SEQUENCE [LARGE SCALE GENOMIC DNA]</scope>
    <source>
        <strain evidence="16 17">MPL</strain>
    </source>
</reference>
<dbReference type="PRINTS" id="PR00344">
    <property type="entry name" value="BCTRLSENSOR"/>
</dbReference>
<feature type="modified residue" description="Phosphohistidine" evidence="12">
    <location>
        <position position="47"/>
    </location>
</feature>
<evidence type="ECO:0000256" key="9">
    <source>
        <dbReference type="ARBA" id="ARBA00022840"/>
    </source>
</evidence>
<dbReference type="Gene3D" id="1.10.287.560">
    <property type="entry name" value="Histidine kinase CheA-like, homodimeric domain"/>
    <property type="match status" value="1"/>
</dbReference>
<protein>
    <recommendedName>
        <fullName evidence="3">Chemotaxis protein CheA</fullName>
        <ecNumber evidence="2">2.7.13.3</ecNumber>
    </recommendedName>
</protein>
<dbReference type="InterPro" id="IPR036061">
    <property type="entry name" value="CheW-like_dom_sf"/>
</dbReference>
<dbReference type="eggNOG" id="COG0643">
    <property type="taxonomic scope" value="Bacteria"/>
</dbReference>
<evidence type="ECO:0000256" key="10">
    <source>
        <dbReference type="ARBA" id="ARBA00023012"/>
    </source>
</evidence>
<dbReference type="InterPro" id="IPR005467">
    <property type="entry name" value="His_kinase_dom"/>
</dbReference>
<dbReference type="GO" id="GO:0006935">
    <property type="term" value="P:chemotaxis"/>
    <property type="evidence" value="ECO:0007669"/>
    <property type="project" value="UniProtKB-KW"/>
</dbReference>
<evidence type="ECO:0000256" key="7">
    <source>
        <dbReference type="ARBA" id="ARBA00022741"/>
    </source>
</evidence>
<keyword evidence="6" id="KW-0808">Transferase</keyword>
<dbReference type="CDD" id="cd00088">
    <property type="entry name" value="HPT"/>
    <property type="match status" value="1"/>
</dbReference>
<name>M7PV18_9GAMM</name>
<feature type="domain" description="Histidine kinase" evidence="14">
    <location>
        <begin position="318"/>
        <end position="530"/>
    </location>
</feature>
<dbReference type="GO" id="GO:0000155">
    <property type="term" value="F:phosphorelay sensor kinase activity"/>
    <property type="evidence" value="ECO:0007669"/>
    <property type="project" value="InterPro"/>
</dbReference>
<organism evidence="16 17">
    <name type="scientific">Methylophaga lonarensis MPL</name>
    <dbReference type="NCBI Taxonomy" id="1286106"/>
    <lineage>
        <taxon>Bacteria</taxon>
        <taxon>Pseudomonadati</taxon>
        <taxon>Pseudomonadota</taxon>
        <taxon>Gammaproteobacteria</taxon>
        <taxon>Thiotrichales</taxon>
        <taxon>Piscirickettsiaceae</taxon>
        <taxon>Methylophaga</taxon>
    </lineage>
</organism>
<evidence type="ECO:0000256" key="2">
    <source>
        <dbReference type="ARBA" id="ARBA00012438"/>
    </source>
</evidence>
<dbReference type="SUPFAM" id="SSF50341">
    <property type="entry name" value="CheW-like"/>
    <property type="match status" value="1"/>
</dbReference>
<dbReference type="OrthoDB" id="9803176at2"/>
<evidence type="ECO:0000259" key="14">
    <source>
        <dbReference type="PROSITE" id="PS50109"/>
    </source>
</evidence>
<evidence type="ECO:0000259" key="15">
    <source>
        <dbReference type="PROSITE" id="PS50894"/>
    </source>
</evidence>
<keyword evidence="9" id="KW-0067">ATP-binding</keyword>
<comment type="function">
    <text evidence="11">Involved in the transmission of sensory signals from the chemoreceptors to the flagellar motors. CheA is autophosphorylated; it can transfer its phosphate group to either CheB or CheY.</text>
</comment>
<dbReference type="EMBL" id="APHR01000002">
    <property type="protein sequence ID" value="EMR14274.1"/>
    <property type="molecule type" value="Genomic_DNA"/>
</dbReference>
<accession>M7PV18</accession>
<dbReference type="InterPro" id="IPR036097">
    <property type="entry name" value="HisK_dim/P_sf"/>
</dbReference>
<dbReference type="Pfam" id="PF02518">
    <property type="entry name" value="HATPase_c"/>
    <property type="match status" value="1"/>
</dbReference>
<dbReference type="EC" id="2.7.13.3" evidence="2"/>
<evidence type="ECO:0000256" key="5">
    <source>
        <dbReference type="ARBA" id="ARBA00022553"/>
    </source>
</evidence>
<dbReference type="SMART" id="SM00387">
    <property type="entry name" value="HATPase_c"/>
    <property type="match status" value="1"/>
</dbReference>
<evidence type="ECO:0000256" key="12">
    <source>
        <dbReference type="PROSITE-ProRule" id="PRU00110"/>
    </source>
</evidence>
<comment type="catalytic activity">
    <reaction evidence="1">
        <text>ATP + protein L-histidine = ADP + protein N-phospho-L-histidine.</text>
        <dbReference type="EC" id="2.7.13.3"/>
    </reaction>
</comment>
<dbReference type="CDD" id="cd16916">
    <property type="entry name" value="HATPase_CheA-like"/>
    <property type="match status" value="1"/>
</dbReference>
<keyword evidence="7" id="KW-0547">Nucleotide-binding</keyword>
<dbReference type="Gene3D" id="3.30.565.10">
    <property type="entry name" value="Histidine kinase-like ATPase, C-terminal domain"/>
    <property type="match status" value="1"/>
</dbReference>
<dbReference type="PROSITE" id="PS50109">
    <property type="entry name" value="HIS_KIN"/>
    <property type="match status" value="1"/>
</dbReference>
<dbReference type="InterPro" id="IPR036641">
    <property type="entry name" value="HPT_dom_sf"/>
</dbReference>
<evidence type="ECO:0000256" key="11">
    <source>
        <dbReference type="ARBA" id="ARBA00035100"/>
    </source>
</evidence>
<dbReference type="FunFam" id="3.30.565.10:FF:000016">
    <property type="entry name" value="Chemotaxis protein CheA, putative"/>
    <property type="match status" value="1"/>
</dbReference>
<dbReference type="PANTHER" id="PTHR43395:SF10">
    <property type="entry name" value="CHEMOTAXIS PROTEIN CHEA"/>
    <property type="match status" value="1"/>
</dbReference>
<dbReference type="PROSITE" id="PS50894">
    <property type="entry name" value="HPT"/>
    <property type="match status" value="1"/>
</dbReference>